<keyword evidence="14" id="KW-0443">Lipid metabolism</keyword>
<dbReference type="InterPro" id="IPR016102">
    <property type="entry name" value="Succinyl-CoA_synth-like"/>
</dbReference>
<dbReference type="InterPro" id="IPR056749">
    <property type="entry name" value="Citrate_synth_N"/>
</dbReference>
<dbReference type="CDD" id="cd06100">
    <property type="entry name" value="CCL_ACL-C"/>
    <property type="match status" value="2"/>
</dbReference>
<sequence length="2198" mass="241534">MSVKCIREHTGKSLLEKYLPEISGGKHKMGCAGVLVSPEVLNPTSGQTWDTILQANPWLKTSKVVAKPDQLIKRRGKAGLLCVNKTFEEAKAWIMERMCKEQQVETVTGQLTHFLIEPFVPHAQEQEHYICILSHRYCDEILFYHEGGVDVGDVDSKAEKLELPTGEKLTLDMVTSKLLGKVPAAKKANLASFVCSLFKFYQDLHFAYLEINPLVMLDDNSVVPLDMAAKIDETANFLVSSKWGEVDWPPPFGRAAYPEEALIRDMDGRTGASLKLTILNDKGRVWTMVAGGGASVVYADTVADYGWGHELANYGEYSGAPSTEETFVYAKTLLSLMLKYKHPDGKFLIIGGGIANFTDVAATFTGLIQALQHYAAEIKEHKIKICIRRAGPNYLEGLRKVKAASDKLGLGLKVYGPETHITAVIPMALGLIADLPEPDLSEACGPPKRKMVDMTGRKTNPKVHPKPPAGTKHTLITSTPETTCIVYGLQNRAVQGMLDFDFMCKRKKPSVEAMIFPFSGNHYVKFYWGTNEILMPVYTATKEAVQKHPNVSVFVNFASFRSVHETTMEAMNYPNMKTVAIIAEGVPEQQTKDIIRVAEANGVGLIGPATVGGIKPGCLRIGNTGGMLDNIVMSRLYRPGSVAYVSKSGGMSNELNNMIAQQTNGVYEGVAIGGDRYPGSRFLDHFLRYQDDDEAKMLVLLGEVGGCDEYDLIEAVKKGRITKPIVAWCVGTCASCFTTEVQFGHAGAQARGDEETAAAKNKAMKEAGFHVPESFDKLPGLVNEVYTKLVENGDIVETPEGETPQVPMDYTWAKKLGMVRKPANFISSISDDRGEELKYGSLTISEVFEQDLGIGGVLSLLWFRRQLPRECTKFIEMILQVTADHGPAVSGAHNTIVTARAGKDLVSALCSGLLTIGPRFGGALDDAALMFTAAKDSGADPTAWIEKMKKSNQLIMGIGHRIKSLANPDQRVEIIKNYAKKNFKETPILDYALAVEQITTRKRANLILNVDGCIAVSFVDMIRSCGAFTREECDDLMSFGCLNGLFVLGRSMGFIGHYLDQLRLKQPLYRHPWDDITYIQDYASHKALANPRLPSPADLRFAVLRAVDLAAAEALGESSHFPAMSVKCIREHTGKSLLEKYLPEISEGKHKMGCAGVLVSPEVLNPTSGQTWDTILQANPWLKTSKDQLIKRRGKAGLLCVNKTFEEAKAWIMERMCKEQQVETVTGQLTHFLIEPFVPHAQEQEHYICILSHRYCDEILFYHEGGVDVGDVDSKAEKLELPTGEKLTLDMVTSKLLGKVPAAKKANLASFVCSLFKFYQDLHFAYLEINPLVMLDDNSVVPLDMAAKIDETANFLVSSKWGEVDWPPPFGRAAYPEEALIRDMDGRTGASLKLTILNVWTMVAGGGASVVYADTVADYGWGHELANYGEYSGAPSTEETFVYAKTLLSLMLKYKHPDGKFLIIGGGIANFTDVAATFTGLIQALQHYAAEIKEHKIKICIRRAGPNYLEGLRKVKAASDKLGLGLKVYGPETHITAVIPMALGLIADLPEPDLSEACGPPKRKMVDMTGRKTNPKVHPKPPAGTKHTLITSTPETTCIVYGLQNRAVQGMLDFDFMCKRKKPSVEAMIFPFSGNHYVKFYWGTNEILMPVYTATKEAVQKHPNVSVFVNFASFRSVHETTMEAMNYPNMKTVAIIAEGVPEQQTKDIIRVAEANGVGLIGPATVGGIKPGCLRIGNTGGMLDNIVMSRLYRPGSVAYVSKSGGMSNELNNMIAQQTNGVYEGVAIGGDRYPGSRFLDHFLRYQDDDEAKMLVLLGEVGGCDEYDLIEAVKKGRITKPIVAWCVGTCASCFTTEVQFGHAGAQARGDEETAAAKNKAMKEAGFHVPESFDKLPGLVNEVYTKLVENGDIVETPEGETPQVPMDYTWAKKLGMVRKPANFISSISDDRGEELKYGSLTISEVFEQDLGIGGVLSLLWFRRQLPRECTKFIEMILQVTADHGPAVSGAHNTIVTARAGKDLVSALCSGLLTIGPRFGGALDDAALMFTAAKDSGADPTAWIEKMKKSNQLIMGIGHRIKSLANPDQRVEIIKNYAKKNFKETPILDYALAVEQITTRKRANLILNVDGCIAVSFVDMIRSCGAFTREECDDLMSFGCLNGLFVLGRSMGFIGHYLDQLRLKQPLYRHPWDDITYIQEPTV</sequence>
<evidence type="ECO:0000256" key="1">
    <source>
        <dbReference type="ARBA" id="ARBA00004496"/>
    </source>
</evidence>
<feature type="domain" description="ATP-citrate synthase ATP-grasp" evidence="27">
    <location>
        <begin position="2"/>
        <end position="243"/>
    </location>
</feature>
<keyword evidence="11" id="KW-0547">Nucleotide-binding</keyword>
<feature type="domain" description="CoA-binding" evidence="25">
    <location>
        <begin position="1595"/>
        <end position="1699"/>
    </location>
</feature>
<evidence type="ECO:0000256" key="19">
    <source>
        <dbReference type="ARBA" id="ARBA00060724"/>
    </source>
</evidence>
<evidence type="ECO:0000256" key="9">
    <source>
        <dbReference type="ARBA" id="ARBA00022679"/>
    </source>
</evidence>
<feature type="domain" description="ATP-citrate synthase citrate-binding" evidence="26">
    <location>
        <begin position="254"/>
        <end position="430"/>
    </location>
</feature>
<dbReference type="GO" id="GO:0005524">
    <property type="term" value="F:ATP binding"/>
    <property type="evidence" value="ECO:0007669"/>
    <property type="project" value="UniProtKB-KW"/>
</dbReference>
<comment type="subunit">
    <text evidence="20">Composed of two subunits.</text>
</comment>
<dbReference type="InterPro" id="IPR005811">
    <property type="entry name" value="SUCC_ACL_C"/>
</dbReference>
<evidence type="ECO:0000256" key="11">
    <source>
        <dbReference type="ARBA" id="ARBA00022741"/>
    </source>
</evidence>
<gene>
    <name evidence="28" type="ORF">PGLA2088_LOCUS25252</name>
</gene>
<dbReference type="GO" id="GO:0006085">
    <property type="term" value="P:acetyl-CoA biosynthetic process"/>
    <property type="evidence" value="ECO:0007669"/>
    <property type="project" value="TreeGrafter"/>
</dbReference>
<dbReference type="GO" id="GO:0005829">
    <property type="term" value="C:cytosol"/>
    <property type="evidence" value="ECO:0007669"/>
    <property type="project" value="TreeGrafter"/>
</dbReference>
<comment type="similarity">
    <text evidence="19">Belongs to the succinate/malate CoA ligase alpha subunit family.</text>
</comment>
<dbReference type="EMBL" id="CAJNNW010026677">
    <property type="protein sequence ID" value="CAE8687010.1"/>
    <property type="molecule type" value="Genomic_DNA"/>
</dbReference>
<evidence type="ECO:0000259" key="26">
    <source>
        <dbReference type="Pfam" id="PF16114"/>
    </source>
</evidence>
<dbReference type="InterPro" id="IPR036969">
    <property type="entry name" value="Citrate_synthase_sf"/>
</dbReference>
<comment type="catalytic activity">
    <reaction evidence="17">
        <text>oxaloacetate + acetyl-CoA + ADP + phosphate = citrate + ATP + CoA</text>
        <dbReference type="Rhea" id="RHEA:21160"/>
        <dbReference type="ChEBI" id="CHEBI:16452"/>
        <dbReference type="ChEBI" id="CHEBI:16947"/>
        <dbReference type="ChEBI" id="CHEBI:30616"/>
        <dbReference type="ChEBI" id="CHEBI:43474"/>
        <dbReference type="ChEBI" id="CHEBI:57287"/>
        <dbReference type="ChEBI" id="CHEBI:57288"/>
        <dbReference type="ChEBI" id="CHEBI:456216"/>
        <dbReference type="EC" id="2.3.3.8"/>
    </reaction>
</comment>
<dbReference type="Pfam" id="PF00285">
    <property type="entry name" value="Citrate_synt"/>
    <property type="match status" value="2"/>
</dbReference>
<evidence type="ECO:0000256" key="21">
    <source>
        <dbReference type="ARBA" id="ARBA00076189"/>
    </source>
</evidence>
<reference evidence="28" key="1">
    <citation type="submission" date="2021-02" db="EMBL/GenBank/DDBJ databases">
        <authorList>
            <person name="Dougan E. K."/>
            <person name="Rhodes N."/>
            <person name="Thang M."/>
            <person name="Chan C."/>
        </authorList>
    </citation>
    <scope>NUCLEOTIDE SEQUENCE</scope>
</reference>
<evidence type="ECO:0000256" key="16">
    <source>
        <dbReference type="ARBA" id="ARBA00030982"/>
    </source>
</evidence>
<evidence type="ECO:0000256" key="10">
    <source>
        <dbReference type="ARBA" id="ARBA00022723"/>
    </source>
</evidence>
<dbReference type="InterPro" id="IPR016143">
    <property type="entry name" value="Citrate_synth-like_sm_a-sub"/>
</dbReference>
<evidence type="ECO:0000259" key="24">
    <source>
        <dbReference type="Pfam" id="PF00549"/>
    </source>
</evidence>
<evidence type="ECO:0000256" key="3">
    <source>
        <dbReference type="ARBA" id="ARBA00010719"/>
    </source>
</evidence>
<keyword evidence="10" id="KW-0479">Metal-binding</keyword>
<keyword evidence="12" id="KW-0067">ATP-binding</keyword>
<dbReference type="InterPro" id="IPR036291">
    <property type="entry name" value="NAD(P)-bd_dom_sf"/>
</dbReference>
<dbReference type="EC" id="2.3.3.8" evidence="5"/>
<dbReference type="Pfam" id="PF16114">
    <property type="entry name" value="Citrate_bind"/>
    <property type="match status" value="2"/>
</dbReference>
<dbReference type="InterPro" id="IPR032263">
    <property type="entry name" value="Citrate-bd"/>
</dbReference>
<evidence type="ECO:0000256" key="23">
    <source>
        <dbReference type="ARBA" id="ARBA00093367"/>
    </source>
</evidence>
<dbReference type="InterPro" id="IPR003781">
    <property type="entry name" value="CoA-bd"/>
</dbReference>
<comment type="function">
    <text evidence="18">Catalyzes the formation of cytosolic acetyl-CoA, which is mainly used for the biosynthesis of fatty acids and sterols.</text>
</comment>
<evidence type="ECO:0000256" key="5">
    <source>
        <dbReference type="ARBA" id="ARBA00012639"/>
    </source>
</evidence>
<feature type="domain" description="CoA-binding" evidence="25">
    <location>
        <begin position="481"/>
        <end position="585"/>
    </location>
</feature>
<dbReference type="Gene3D" id="1.10.580.10">
    <property type="entry name" value="Citrate Synthase, domain 1"/>
    <property type="match status" value="2"/>
</dbReference>
<dbReference type="GO" id="GO:0006633">
    <property type="term" value="P:fatty acid biosynthetic process"/>
    <property type="evidence" value="ECO:0007669"/>
    <property type="project" value="TreeGrafter"/>
</dbReference>
<keyword evidence="6" id="KW-0963">Cytoplasm</keyword>
<evidence type="ECO:0000256" key="7">
    <source>
        <dbReference type="ARBA" id="ARBA00022516"/>
    </source>
</evidence>
<evidence type="ECO:0000256" key="2">
    <source>
        <dbReference type="ARBA" id="ARBA00005899"/>
    </source>
</evidence>
<dbReference type="Pfam" id="PF24948">
    <property type="entry name" value="Citrate_synth_N"/>
    <property type="match status" value="2"/>
</dbReference>
<dbReference type="Gene3D" id="1.10.230.10">
    <property type="entry name" value="Cytochrome P450-Terp, domain 2"/>
    <property type="match status" value="2"/>
</dbReference>
<dbReference type="Gene3D" id="3.30.470.110">
    <property type="match status" value="2"/>
</dbReference>
<dbReference type="InterPro" id="IPR017440">
    <property type="entry name" value="Cit_synth/succinyl-CoA_lig_AS"/>
</dbReference>
<evidence type="ECO:0000256" key="6">
    <source>
        <dbReference type="ARBA" id="ARBA00022490"/>
    </source>
</evidence>
<evidence type="ECO:0000256" key="14">
    <source>
        <dbReference type="ARBA" id="ARBA00023098"/>
    </source>
</evidence>
<evidence type="ECO:0000256" key="13">
    <source>
        <dbReference type="ARBA" id="ARBA00022842"/>
    </source>
</evidence>
<proteinExistence type="inferred from homology"/>
<feature type="domain" description="ATP-citrate synthase/succinyl-CoA ligase C-terminal" evidence="24">
    <location>
        <begin position="1759"/>
        <end position="1882"/>
    </location>
</feature>
<feature type="domain" description="ATP-citrate synthase ATP-grasp" evidence="27">
    <location>
        <begin position="1125"/>
        <end position="1361"/>
    </location>
</feature>
<dbReference type="SUPFAM" id="SSF56059">
    <property type="entry name" value="Glutathione synthetase ATP-binding domain-like"/>
    <property type="match status" value="2"/>
</dbReference>
<evidence type="ECO:0000259" key="25">
    <source>
        <dbReference type="Pfam" id="PF02629"/>
    </source>
</evidence>
<dbReference type="FunFam" id="3.40.50.261:FF:000004">
    <property type="entry name" value="ATP-citrate synthase subunit"/>
    <property type="match status" value="1"/>
</dbReference>
<comment type="subcellular location">
    <subcellularLocation>
        <location evidence="1">Cytoplasm</location>
    </subcellularLocation>
</comment>
<dbReference type="Proteomes" id="UP000626109">
    <property type="component" value="Unassembled WGS sequence"/>
</dbReference>
<dbReference type="GO" id="GO:0046872">
    <property type="term" value="F:metal ion binding"/>
    <property type="evidence" value="ECO:0007669"/>
    <property type="project" value="UniProtKB-KW"/>
</dbReference>
<evidence type="ECO:0000256" key="17">
    <source>
        <dbReference type="ARBA" id="ARBA00047593"/>
    </source>
</evidence>
<dbReference type="Gene3D" id="3.40.50.720">
    <property type="entry name" value="NAD(P)-binding Rossmann-like Domain"/>
    <property type="match status" value="2"/>
</dbReference>
<comment type="similarity">
    <text evidence="2">In the C-terminal section; belongs to the succinate/malate CoA ligase alpha subunit family.</text>
</comment>
<dbReference type="FunFam" id="1.10.230.10:FF:000005">
    <property type="entry name" value="ATP-citrate synthase subunit 1"/>
    <property type="match status" value="2"/>
</dbReference>
<dbReference type="Gene3D" id="3.40.50.261">
    <property type="entry name" value="Succinyl-CoA synthetase domains"/>
    <property type="match status" value="4"/>
</dbReference>
<comment type="similarity">
    <text evidence="3">In the N-terminal section; belongs to the succinate/malate CoA ligase beta subunit family.</text>
</comment>
<comment type="subunit">
    <text evidence="4">Homotetramer.</text>
</comment>
<dbReference type="FunFam" id="3.40.50.261:FF:000008">
    <property type="entry name" value="ATP-citrate synthase alpha chain protein"/>
    <property type="match status" value="1"/>
</dbReference>
<comment type="function">
    <text evidence="23">Catalyzes the cleavage of citrate into oxaloacetate and acetyl-CoA, the latter serving as common substrate in multiple biochemical reactions in protein, carbohydrate and lipid metabolism.</text>
</comment>
<dbReference type="PROSITE" id="PS01216">
    <property type="entry name" value="SUCCINYL_COA_LIG_1"/>
    <property type="match status" value="2"/>
</dbReference>
<evidence type="ECO:0000256" key="4">
    <source>
        <dbReference type="ARBA" id="ARBA00011881"/>
    </source>
</evidence>
<keyword evidence="13" id="KW-0460">Magnesium</keyword>
<name>A0A813JUT1_POLGL</name>
<keyword evidence="7" id="KW-0444">Lipid biosynthesis</keyword>
<dbReference type="PANTHER" id="PTHR23118:SF42">
    <property type="entry name" value="ATP-CITRATE SYNTHASE"/>
    <property type="match status" value="1"/>
</dbReference>
<comment type="caution">
    <text evidence="28">The sequence shown here is derived from an EMBL/GenBank/DDBJ whole genome shotgun (WGS) entry which is preliminary data.</text>
</comment>
<dbReference type="InterPro" id="IPR016142">
    <property type="entry name" value="Citrate_synth-like_lrg_a-sub"/>
</dbReference>
<evidence type="ECO:0000256" key="15">
    <source>
        <dbReference type="ARBA" id="ARBA00030151"/>
    </source>
</evidence>
<evidence type="ECO:0000313" key="29">
    <source>
        <dbReference type="Proteomes" id="UP000626109"/>
    </source>
</evidence>
<evidence type="ECO:0000256" key="20">
    <source>
        <dbReference type="ARBA" id="ARBA00062455"/>
    </source>
</evidence>
<organism evidence="28 29">
    <name type="scientific">Polarella glacialis</name>
    <name type="common">Dinoflagellate</name>
    <dbReference type="NCBI Taxonomy" id="89957"/>
    <lineage>
        <taxon>Eukaryota</taxon>
        <taxon>Sar</taxon>
        <taxon>Alveolata</taxon>
        <taxon>Dinophyceae</taxon>
        <taxon>Suessiales</taxon>
        <taxon>Suessiaceae</taxon>
        <taxon>Polarella</taxon>
    </lineage>
</organism>
<dbReference type="PROSITE" id="PS00399">
    <property type="entry name" value="SUCCINYL_COA_LIG_2"/>
    <property type="match status" value="2"/>
</dbReference>
<dbReference type="FunFam" id="3.40.50.720:FF:000024">
    <property type="entry name" value="Probable ATP-citrate synthase"/>
    <property type="match status" value="2"/>
</dbReference>
<dbReference type="SUPFAM" id="SSF52210">
    <property type="entry name" value="Succinyl-CoA synthetase domains"/>
    <property type="match status" value="2"/>
</dbReference>
<feature type="domain" description="ATP-citrate synthase/succinyl-CoA ligase C-terminal" evidence="24">
    <location>
        <begin position="645"/>
        <end position="768"/>
    </location>
</feature>
<dbReference type="Pfam" id="PF00549">
    <property type="entry name" value="Ligase_CoA"/>
    <property type="match status" value="2"/>
</dbReference>
<evidence type="ECO:0000256" key="22">
    <source>
        <dbReference type="ARBA" id="ARBA00083544"/>
    </source>
</evidence>
<keyword evidence="9" id="KW-0808">Transferase</keyword>
<evidence type="ECO:0000256" key="18">
    <source>
        <dbReference type="ARBA" id="ARBA00054002"/>
    </source>
</evidence>
<evidence type="ECO:0000259" key="27">
    <source>
        <dbReference type="Pfam" id="PF24948"/>
    </source>
</evidence>
<keyword evidence="8" id="KW-0597">Phosphoprotein</keyword>
<dbReference type="InterPro" id="IPR002020">
    <property type="entry name" value="Citrate_synthase"/>
</dbReference>
<protein>
    <recommendedName>
        <fullName evidence="5">ATP citrate synthase</fullName>
        <ecNumber evidence="5">2.3.3.8</ecNumber>
    </recommendedName>
    <alternativeName>
        <fullName evidence="15">ATP-citrate (pro-S-)-lyase</fullName>
    </alternativeName>
    <alternativeName>
        <fullName evidence="21">ATP-citrate (pro-S-)-lyase 1</fullName>
    </alternativeName>
    <alternativeName>
        <fullName evidence="16">Citrate cleavage enzyme</fullName>
    </alternativeName>
    <alternativeName>
        <fullName evidence="22">Citrate cleavage enzyme subunit 1</fullName>
    </alternativeName>
</protein>
<feature type="domain" description="ATP-citrate synthase citrate-binding" evidence="26">
    <location>
        <begin position="1372"/>
        <end position="1544"/>
    </location>
</feature>
<evidence type="ECO:0000256" key="12">
    <source>
        <dbReference type="ARBA" id="ARBA00022840"/>
    </source>
</evidence>
<dbReference type="SUPFAM" id="SSF51735">
    <property type="entry name" value="NAD(P)-binding Rossmann-fold domains"/>
    <property type="match status" value="2"/>
</dbReference>
<evidence type="ECO:0000313" key="28">
    <source>
        <dbReference type="EMBL" id="CAE8687010.1"/>
    </source>
</evidence>
<accession>A0A813JUT1</accession>
<dbReference type="GO" id="GO:0003878">
    <property type="term" value="F:ATP citrate synthase activity"/>
    <property type="evidence" value="ECO:0007669"/>
    <property type="project" value="UniProtKB-EC"/>
</dbReference>
<dbReference type="InterPro" id="IPR033847">
    <property type="entry name" value="Citrt_syn/SCS-alpha_CS"/>
</dbReference>
<dbReference type="Pfam" id="PF02629">
    <property type="entry name" value="CoA_binding"/>
    <property type="match status" value="2"/>
</dbReference>
<evidence type="ECO:0000256" key="8">
    <source>
        <dbReference type="ARBA" id="ARBA00022553"/>
    </source>
</evidence>
<dbReference type="FunFam" id="3.40.50.261:FF:000003">
    <property type="entry name" value="ATP-citrate synthase subunit"/>
    <property type="match status" value="2"/>
</dbReference>
<dbReference type="SUPFAM" id="SSF48256">
    <property type="entry name" value="Citrate synthase"/>
    <property type="match status" value="2"/>
</dbReference>
<dbReference type="PANTHER" id="PTHR23118">
    <property type="entry name" value="ATP-CITRATE SYNTHASE"/>
    <property type="match status" value="1"/>
</dbReference>